<dbReference type="InterPro" id="IPR003660">
    <property type="entry name" value="HAMP_dom"/>
</dbReference>
<keyword evidence="4 6" id="KW-0807">Transducer</keyword>
<evidence type="ECO:0000256" key="3">
    <source>
        <dbReference type="ARBA" id="ARBA00023136"/>
    </source>
</evidence>
<reference evidence="10" key="1">
    <citation type="submission" date="2022-06" db="EMBL/GenBank/DDBJ databases">
        <authorList>
            <person name="Dietemann V."/>
            <person name="Ory F."/>
            <person name="Dainat B."/>
            <person name="Oberhansli S."/>
        </authorList>
    </citation>
    <scope>NUCLEOTIDE SEQUENCE</scope>
    <source>
        <strain evidence="10">Ena-SAMPLE-TAB-26-04-2022-14:26:32:270-5432</strain>
    </source>
</reference>
<dbReference type="SUPFAM" id="SSF58104">
    <property type="entry name" value="Methyl-accepting chemotaxis protein (MCP) signaling domain"/>
    <property type="match status" value="1"/>
</dbReference>
<dbReference type="InterPro" id="IPR004089">
    <property type="entry name" value="MCPsignal_dom"/>
</dbReference>
<evidence type="ECO:0000313" key="10">
    <source>
        <dbReference type="EMBL" id="CAH8244228.1"/>
    </source>
</evidence>
<dbReference type="Gene3D" id="6.10.340.10">
    <property type="match status" value="1"/>
</dbReference>
<dbReference type="Pfam" id="PF12729">
    <property type="entry name" value="4HB_MCP_1"/>
    <property type="match status" value="1"/>
</dbReference>
<evidence type="ECO:0000256" key="4">
    <source>
        <dbReference type="ARBA" id="ARBA00023224"/>
    </source>
</evidence>
<dbReference type="SMART" id="SM00283">
    <property type="entry name" value="MA"/>
    <property type="match status" value="1"/>
</dbReference>
<dbReference type="PROSITE" id="PS50885">
    <property type="entry name" value="HAMP"/>
    <property type="match status" value="1"/>
</dbReference>
<feature type="transmembrane region" description="Helical" evidence="7">
    <location>
        <begin position="193"/>
        <end position="217"/>
    </location>
</feature>
<dbReference type="EMBL" id="CALYLO010000001">
    <property type="protein sequence ID" value="CAH8244228.1"/>
    <property type="molecule type" value="Genomic_DNA"/>
</dbReference>
<dbReference type="PROSITE" id="PS50111">
    <property type="entry name" value="CHEMOTAXIS_TRANSDUC_2"/>
    <property type="match status" value="1"/>
</dbReference>
<dbReference type="PANTHER" id="PTHR32089:SF112">
    <property type="entry name" value="LYSOZYME-LIKE PROTEIN-RELATED"/>
    <property type="match status" value="1"/>
</dbReference>
<keyword evidence="11" id="KW-1185">Reference proteome</keyword>
<evidence type="ECO:0000259" key="8">
    <source>
        <dbReference type="PROSITE" id="PS50111"/>
    </source>
</evidence>
<accession>A0ABM9FYC5</accession>
<evidence type="ECO:0000256" key="6">
    <source>
        <dbReference type="PROSITE-ProRule" id="PRU00284"/>
    </source>
</evidence>
<feature type="domain" description="HAMP" evidence="9">
    <location>
        <begin position="214"/>
        <end position="266"/>
    </location>
</feature>
<keyword evidence="7" id="KW-1133">Transmembrane helix</keyword>
<dbReference type="Gene3D" id="1.10.287.950">
    <property type="entry name" value="Methyl-accepting chemotaxis protein"/>
    <property type="match status" value="1"/>
</dbReference>
<dbReference type="Proteomes" id="UP001154322">
    <property type="component" value="Unassembled WGS sequence"/>
</dbReference>
<evidence type="ECO:0000313" key="11">
    <source>
        <dbReference type="Proteomes" id="UP001154322"/>
    </source>
</evidence>
<feature type="domain" description="Methyl-accepting transducer" evidence="8">
    <location>
        <begin position="285"/>
        <end position="522"/>
    </location>
</feature>
<organism evidence="10 11">
    <name type="scientific">Paenibacillus melissococcoides</name>
    <dbReference type="NCBI Taxonomy" id="2912268"/>
    <lineage>
        <taxon>Bacteria</taxon>
        <taxon>Bacillati</taxon>
        <taxon>Bacillota</taxon>
        <taxon>Bacilli</taxon>
        <taxon>Bacillales</taxon>
        <taxon>Paenibacillaceae</taxon>
        <taxon>Paenibacillus</taxon>
    </lineage>
</organism>
<comment type="similarity">
    <text evidence="5">Belongs to the methyl-accepting chemotaxis (MCP) protein family.</text>
</comment>
<evidence type="ECO:0000256" key="7">
    <source>
        <dbReference type="SAM" id="Phobius"/>
    </source>
</evidence>
<sequence length="572" mass="62570">MINKLRNISAGKKLSLLVATLILFVAISNIISISVLNSLTKNTEEIINDRLVPSIILGSYSSLNQFIHTQILQDILESDYQKRIDIEKNVMDAVEKNRKNLAAYQETNLSPDEEVLINSMLSIYPEYLEAVTHALGLSRENKSQEAYDYIQTKGLAILKEMDDLVDSVNELNVKLAEQLSDVSSKQAVTTRSLLLGVTILLMIIGALMGIAFTRIIVKPLKKVSEVMKKAEEGDFTQKIDYPFSDEIGQTSDAIDHMLNKVNGFTKHIAQTSQQIASFTEQLNESVSQTSSASEHIAQNVQEIAEGAEHQVQLVDQAAKSLNQMVQDTDVIITTQVASVNEAVTNASHKSTEGNKAIEFAVNQMQSIHRVISNLEHTIQGLNRRSSEIAQIMDLIKDIGEQTNLLALNATIEAARAGERGHSYMVVANEVRKLAEQSSQSADKIGSLIHAIQDEASQAVQSMQRTKNEVIAGVNAVGDAGQLFEGIKESVEEVAIHIEKVISSVNKMTLDAEAIQNTVQSVNHSAILSSSRSQNISAATQEQLASMQVISASTGELTQMAADLRSQLSSFKV</sequence>
<evidence type="ECO:0000256" key="1">
    <source>
        <dbReference type="ARBA" id="ARBA00004236"/>
    </source>
</evidence>
<dbReference type="Pfam" id="PF00015">
    <property type="entry name" value="MCPsignal"/>
    <property type="match status" value="1"/>
</dbReference>
<dbReference type="PANTHER" id="PTHR32089">
    <property type="entry name" value="METHYL-ACCEPTING CHEMOTAXIS PROTEIN MCPB"/>
    <property type="match status" value="1"/>
</dbReference>
<evidence type="ECO:0000256" key="2">
    <source>
        <dbReference type="ARBA" id="ARBA00022475"/>
    </source>
</evidence>
<keyword evidence="3 7" id="KW-0472">Membrane</keyword>
<gene>
    <name evidence="10" type="ORF">WJ0W_001466</name>
</gene>
<dbReference type="Pfam" id="PF00672">
    <property type="entry name" value="HAMP"/>
    <property type="match status" value="1"/>
</dbReference>
<name>A0ABM9FYC5_9BACL</name>
<dbReference type="SMART" id="SM00304">
    <property type="entry name" value="HAMP"/>
    <property type="match status" value="1"/>
</dbReference>
<keyword evidence="7" id="KW-0812">Transmembrane</keyword>
<proteinExistence type="inferred from homology"/>
<dbReference type="InterPro" id="IPR024478">
    <property type="entry name" value="HlyB_4HB_MCP"/>
</dbReference>
<keyword evidence="2" id="KW-1003">Cell membrane</keyword>
<evidence type="ECO:0000256" key="5">
    <source>
        <dbReference type="ARBA" id="ARBA00029447"/>
    </source>
</evidence>
<protein>
    <submittedName>
        <fullName evidence="10">Methyl-accepting chemotaxis protein</fullName>
    </submittedName>
</protein>
<comment type="subcellular location">
    <subcellularLocation>
        <location evidence="1">Cell membrane</location>
    </subcellularLocation>
</comment>
<dbReference type="CDD" id="cd06225">
    <property type="entry name" value="HAMP"/>
    <property type="match status" value="1"/>
</dbReference>
<evidence type="ECO:0000259" key="9">
    <source>
        <dbReference type="PROSITE" id="PS50885"/>
    </source>
</evidence>
<comment type="caution">
    <text evidence="10">The sequence shown here is derived from an EMBL/GenBank/DDBJ whole genome shotgun (WGS) entry which is preliminary data.</text>
</comment>
<dbReference type="RefSeq" id="WP_213431112.1">
    <property type="nucleotide sequence ID" value="NZ_AP031286.1"/>
</dbReference>